<accession>A0A9P7ULE1</accession>
<gene>
    <name evidence="1" type="ORF">JMJ77_006816</name>
</gene>
<sequence length="28" mass="3311">APIPYLLRIVSSRKKRRRFVVAPINSSW</sequence>
<evidence type="ECO:0000313" key="1">
    <source>
        <dbReference type="EMBL" id="KAG7059453.1"/>
    </source>
</evidence>
<dbReference type="Proteomes" id="UP000699042">
    <property type="component" value="Unassembled WGS sequence"/>
</dbReference>
<dbReference type="EMBL" id="JAESDN010000001">
    <property type="protein sequence ID" value="KAG7059453.1"/>
    <property type="molecule type" value="Genomic_DNA"/>
</dbReference>
<dbReference type="AlphaFoldDB" id="A0A9P7ULE1"/>
<reference evidence="1" key="1">
    <citation type="submission" date="2021-05" db="EMBL/GenBank/DDBJ databases">
        <title>Comparative genomics of three Colletotrichum scovillei strains and genetic complementation revealed genes involved fungal growth and virulence on chili pepper.</title>
        <authorList>
            <person name="Hsieh D.-K."/>
            <person name="Chuang S.-C."/>
            <person name="Chen C.-Y."/>
            <person name="Chao Y.-T."/>
            <person name="Lu M.-Y.J."/>
            <person name="Lee M.-H."/>
            <person name="Shih M.-C."/>
        </authorList>
    </citation>
    <scope>NUCLEOTIDE SEQUENCE</scope>
    <source>
        <strain evidence="1">Coll-153</strain>
    </source>
</reference>
<protein>
    <submittedName>
        <fullName evidence="1">Uncharacterized protein</fullName>
    </submittedName>
</protein>
<name>A0A9P7ULE1_9PEZI</name>
<keyword evidence="2" id="KW-1185">Reference proteome</keyword>
<feature type="non-terminal residue" evidence="1">
    <location>
        <position position="1"/>
    </location>
</feature>
<organism evidence="1 2">
    <name type="scientific">Colletotrichum scovillei</name>
    <dbReference type="NCBI Taxonomy" id="1209932"/>
    <lineage>
        <taxon>Eukaryota</taxon>
        <taxon>Fungi</taxon>
        <taxon>Dikarya</taxon>
        <taxon>Ascomycota</taxon>
        <taxon>Pezizomycotina</taxon>
        <taxon>Sordariomycetes</taxon>
        <taxon>Hypocreomycetidae</taxon>
        <taxon>Glomerellales</taxon>
        <taxon>Glomerellaceae</taxon>
        <taxon>Colletotrichum</taxon>
        <taxon>Colletotrichum acutatum species complex</taxon>
    </lineage>
</organism>
<evidence type="ECO:0000313" key="2">
    <source>
        <dbReference type="Proteomes" id="UP000699042"/>
    </source>
</evidence>
<comment type="caution">
    <text evidence="1">The sequence shown here is derived from an EMBL/GenBank/DDBJ whole genome shotgun (WGS) entry which is preliminary data.</text>
</comment>
<proteinExistence type="predicted"/>